<organism evidence="3 4">
    <name type="scientific">Niastella koreensis</name>
    <dbReference type="NCBI Taxonomy" id="354356"/>
    <lineage>
        <taxon>Bacteria</taxon>
        <taxon>Pseudomonadati</taxon>
        <taxon>Bacteroidota</taxon>
        <taxon>Chitinophagia</taxon>
        <taxon>Chitinophagales</taxon>
        <taxon>Chitinophagaceae</taxon>
        <taxon>Niastella</taxon>
    </lineage>
</organism>
<evidence type="ECO:0000313" key="3">
    <source>
        <dbReference type="EMBL" id="OQP40311.1"/>
    </source>
</evidence>
<evidence type="ECO:0000256" key="1">
    <source>
        <dbReference type="SAM" id="MobiDB-lite"/>
    </source>
</evidence>
<comment type="caution">
    <text evidence="3">The sequence shown here is derived from an EMBL/GenBank/DDBJ whole genome shotgun (WGS) entry which is preliminary data.</text>
</comment>
<dbReference type="InterPro" id="IPR024775">
    <property type="entry name" value="DinB-like"/>
</dbReference>
<reference evidence="3 4" key="1">
    <citation type="submission" date="2016-04" db="EMBL/GenBank/DDBJ databases">
        <authorList>
            <person name="Chen L."/>
            <person name="Zhuang W."/>
            <person name="Wang G."/>
        </authorList>
    </citation>
    <scope>NUCLEOTIDE SEQUENCE [LARGE SCALE GENOMIC DNA]</scope>
    <source>
        <strain evidence="4">GR20</strain>
    </source>
</reference>
<dbReference type="Pfam" id="PF12867">
    <property type="entry name" value="DinB_2"/>
    <property type="match status" value="1"/>
</dbReference>
<dbReference type="Proteomes" id="UP000192277">
    <property type="component" value="Unassembled WGS sequence"/>
</dbReference>
<dbReference type="SUPFAM" id="SSF109854">
    <property type="entry name" value="DinB/YfiT-like putative metalloenzymes"/>
    <property type="match status" value="1"/>
</dbReference>
<dbReference type="EMBL" id="LWBO01000077">
    <property type="protein sequence ID" value="OQP40311.1"/>
    <property type="molecule type" value="Genomic_DNA"/>
</dbReference>
<feature type="compositionally biased region" description="Basic residues" evidence="1">
    <location>
        <begin position="183"/>
        <end position="204"/>
    </location>
</feature>
<accession>A0ABX3NNJ4</accession>
<evidence type="ECO:0000313" key="4">
    <source>
        <dbReference type="Proteomes" id="UP000192277"/>
    </source>
</evidence>
<proteinExistence type="predicted"/>
<dbReference type="Gene3D" id="1.20.120.450">
    <property type="entry name" value="dinb family like domain"/>
    <property type="match status" value="1"/>
</dbReference>
<evidence type="ECO:0000259" key="2">
    <source>
        <dbReference type="Pfam" id="PF12867"/>
    </source>
</evidence>
<dbReference type="RefSeq" id="WP_014217797.1">
    <property type="nucleotide sequence ID" value="NZ_LWBO01000077.1"/>
</dbReference>
<keyword evidence="4" id="KW-1185">Reference proteome</keyword>
<protein>
    <recommendedName>
        <fullName evidence="2">DinB-like domain-containing protein</fullName>
    </recommendedName>
</protein>
<gene>
    <name evidence="3" type="ORF">A4D02_15440</name>
</gene>
<feature type="domain" description="DinB-like" evidence="2">
    <location>
        <begin position="29"/>
        <end position="164"/>
    </location>
</feature>
<feature type="region of interest" description="Disordered" evidence="1">
    <location>
        <begin position="174"/>
        <end position="204"/>
    </location>
</feature>
<sequence length="204" mass="23536">MVTRKDIAVPDFFKTYINALQEDNLQEALANNTRRFRKLLKQIPHKKINFAYAEGKWTIKELLQHIIDSERVFIYRALTFARHDPALLPGFDENNWAIAAKAPKRKWNELVEEFKALRTANELFLNSLDDDQLLQTGSANNNQISVAGLAFVCAGHVAHHIRIIRERYLGDQPARKEKEKVKAKIIKKKKKKAGAKTKVKQHRA</sequence>
<dbReference type="InterPro" id="IPR034660">
    <property type="entry name" value="DinB/YfiT-like"/>
</dbReference>
<name>A0ABX3NNJ4_9BACT</name>